<reference evidence="2" key="1">
    <citation type="journal article" date="2022" name="Mol. Ecol. Resour.">
        <title>The genomes of chicory, endive, great burdock and yacon provide insights into Asteraceae palaeo-polyploidization history and plant inulin production.</title>
        <authorList>
            <person name="Fan W."/>
            <person name="Wang S."/>
            <person name="Wang H."/>
            <person name="Wang A."/>
            <person name="Jiang F."/>
            <person name="Liu H."/>
            <person name="Zhao H."/>
            <person name="Xu D."/>
            <person name="Zhang Y."/>
        </authorList>
    </citation>
    <scope>NUCLEOTIDE SEQUENCE [LARGE SCALE GENOMIC DNA]</scope>
    <source>
        <strain evidence="2">cv. Yunnan</strain>
    </source>
</reference>
<organism evidence="1 2">
    <name type="scientific">Smallanthus sonchifolius</name>
    <dbReference type="NCBI Taxonomy" id="185202"/>
    <lineage>
        <taxon>Eukaryota</taxon>
        <taxon>Viridiplantae</taxon>
        <taxon>Streptophyta</taxon>
        <taxon>Embryophyta</taxon>
        <taxon>Tracheophyta</taxon>
        <taxon>Spermatophyta</taxon>
        <taxon>Magnoliopsida</taxon>
        <taxon>eudicotyledons</taxon>
        <taxon>Gunneridae</taxon>
        <taxon>Pentapetalae</taxon>
        <taxon>asterids</taxon>
        <taxon>campanulids</taxon>
        <taxon>Asterales</taxon>
        <taxon>Asteraceae</taxon>
        <taxon>Asteroideae</taxon>
        <taxon>Heliantheae alliance</taxon>
        <taxon>Millerieae</taxon>
        <taxon>Smallanthus</taxon>
    </lineage>
</organism>
<evidence type="ECO:0000313" key="2">
    <source>
        <dbReference type="Proteomes" id="UP001056120"/>
    </source>
</evidence>
<proteinExistence type="predicted"/>
<protein>
    <submittedName>
        <fullName evidence="1">Uncharacterized protein</fullName>
    </submittedName>
</protein>
<accession>A0ACB9EWU8</accession>
<dbReference type="Proteomes" id="UP001056120">
    <property type="component" value="Linkage Group LG17"/>
</dbReference>
<evidence type="ECO:0000313" key="1">
    <source>
        <dbReference type="EMBL" id="KAI3763322.1"/>
    </source>
</evidence>
<gene>
    <name evidence="1" type="ORF">L1987_53776</name>
</gene>
<dbReference type="EMBL" id="CM042034">
    <property type="protein sequence ID" value="KAI3763322.1"/>
    <property type="molecule type" value="Genomic_DNA"/>
</dbReference>
<keyword evidence="2" id="KW-1185">Reference proteome</keyword>
<reference evidence="1 2" key="2">
    <citation type="journal article" date="2022" name="Mol. Ecol. Resour.">
        <title>The genomes of chicory, endive, great burdock and yacon provide insights into Asteraceae paleo-polyploidization history and plant inulin production.</title>
        <authorList>
            <person name="Fan W."/>
            <person name="Wang S."/>
            <person name="Wang H."/>
            <person name="Wang A."/>
            <person name="Jiang F."/>
            <person name="Liu H."/>
            <person name="Zhao H."/>
            <person name="Xu D."/>
            <person name="Zhang Y."/>
        </authorList>
    </citation>
    <scope>NUCLEOTIDE SEQUENCE [LARGE SCALE GENOMIC DNA]</scope>
    <source>
        <strain evidence="2">cv. Yunnan</strain>
        <tissue evidence="1">Leaves</tissue>
    </source>
</reference>
<sequence length="412" mass="48061">MGRSESKIDNVKTVNQCKERKAFMKQSVSAHAAFVSAHFAYAAALKNTGAALCQFKHSTRDMRVINSAKVEFHGTLLDKMLVWEKKLYDEVKAGEMMKHEYQKKIAVLNKLTKRGVSNDRLKRTEATVNHLHTTYIVEMQSIDSTVSEINRLRDEQLYPKLVQIVEQIGEMWKNIGKQHEQQLTIALGLINIKISQLPKDKKEINLKNIGRIHLQVTNWCSKFEKLMLHQKEYIRSLNNWLKATLISIDSNAKLQNPKIESLLRTWRDQIEKLPEERAKTAINSFAAVIDEIVQYHSDEMKIKERCDSIRREITRKSREFEEWCDKQISKRLPADEMDVDVMDDMEVIAEQQVVVEVLKRRLAEEEEAYRRQRVQVKDKSLMRLKTALPEIFTAMTTFSGACSIMYERLRPH</sequence>
<comment type="caution">
    <text evidence="1">The sequence shown here is derived from an EMBL/GenBank/DDBJ whole genome shotgun (WGS) entry which is preliminary data.</text>
</comment>
<name>A0ACB9EWU8_9ASTR</name>